<proteinExistence type="predicted"/>
<name>A0A3P7KYY9_STRVU</name>
<reference evidence="1 2" key="1">
    <citation type="submission" date="2018-11" db="EMBL/GenBank/DDBJ databases">
        <authorList>
            <consortium name="Pathogen Informatics"/>
        </authorList>
    </citation>
    <scope>NUCLEOTIDE SEQUENCE [LARGE SCALE GENOMIC DNA]</scope>
</reference>
<keyword evidence="2" id="KW-1185">Reference proteome</keyword>
<organism evidence="1 2">
    <name type="scientific">Strongylus vulgaris</name>
    <name type="common">Blood worm</name>
    <dbReference type="NCBI Taxonomy" id="40348"/>
    <lineage>
        <taxon>Eukaryota</taxon>
        <taxon>Metazoa</taxon>
        <taxon>Ecdysozoa</taxon>
        <taxon>Nematoda</taxon>
        <taxon>Chromadorea</taxon>
        <taxon>Rhabditida</taxon>
        <taxon>Rhabditina</taxon>
        <taxon>Rhabditomorpha</taxon>
        <taxon>Strongyloidea</taxon>
        <taxon>Strongylidae</taxon>
        <taxon>Strongylus</taxon>
    </lineage>
</organism>
<accession>A0A3P7KYY9</accession>
<evidence type="ECO:0000313" key="2">
    <source>
        <dbReference type="Proteomes" id="UP000270094"/>
    </source>
</evidence>
<protein>
    <submittedName>
        <fullName evidence="1">Uncharacterized protein</fullName>
    </submittedName>
</protein>
<dbReference type="AlphaFoldDB" id="A0A3P7KYY9"/>
<gene>
    <name evidence="1" type="ORF">SVUK_LOCUS10683</name>
</gene>
<evidence type="ECO:0000313" key="1">
    <source>
        <dbReference type="EMBL" id="VDM75685.1"/>
    </source>
</evidence>
<sequence>MQPLSNRLLLDYIRDTKRSRLYTISSSSSLYVTYKEENDMRDGYATISADENIFYKMDKNSQQRSGLRRVNGCSNLLDGTFTCTDNHMQLMKRIASITKDLRRTSTPPLPLSQFIDNHKQLIKRIASITKDLKRTSTPPLPLSQFIPVCTSTPLVRSCIDIPYTSSCEEKLHFHRLQNKQLSVPSFKPPPPPKEAVCDDKLVVLDDNDHNFWEMELPRDYSGLISDSATIIATDEPTLLLKDNSKLQLDETFIEEITIYADPGVESPLATNKTFIQSAKTAAARFLWKFRQEILMSKSITV</sequence>
<dbReference type="EMBL" id="UYYB01095684">
    <property type="protein sequence ID" value="VDM75685.1"/>
    <property type="molecule type" value="Genomic_DNA"/>
</dbReference>
<dbReference type="OrthoDB" id="5866152at2759"/>
<dbReference type="Proteomes" id="UP000270094">
    <property type="component" value="Unassembled WGS sequence"/>
</dbReference>